<evidence type="ECO:0000313" key="15">
    <source>
        <dbReference type="EMBL" id="OTA40330.1"/>
    </source>
</evidence>
<evidence type="ECO:0000256" key="11">
    <source>
        <dbReference type="ARBA" id="ARBA00049563"/>
    </source>
</evidence>
<evidence type="ECO:0000256" key="7">
    <source>
        <dbReference type="ARBA" id="ARBA00022694"/>
    </source>
</evidence>
<gene>
    <name evidence="15" type="ORF">A6D92_19335</name>
</gene>
<dbReference type="InterPro" id="IPR027417">
    <property type="entry name" value="P-loop_NTPase"/>
</dbReference>
<dbReference type="SUPFAM" id="SSF52540">
    <property type="entry name" value="P-loop containing nucleoside triphosphate hydrolases"/>
    <property type="match status" value="1"/>
</dbReference>
<organism evidence="15 16">
    <name type="scientific">Symbiobacterium thermophilum</name>
    <dbReference type="NCBI Taxonomy" id="2734"/>
    <lineage>
        <taxon>Bacteria</taxon>
        <taxon>Bacillati</taxon>
        <taxon>Bacillota</taxon>
        <taxon>Clostridia</taxon>
        <taxon>Eubacteriales</taxon>
        <taxon>Symbiobacteriaceae</taxon>
        <taxon>Symbiobacterium</taxon>
    </lineage>
</organism>
<dbReference type="Gene3D" id="1.10.20.140">
    <property type="match status" value="1"/>
</dbReference>
<evidence type="ECO:0000256" key="1">
    <source>
        <dbReference type="ARBA" id="ARBA00001946"/>
    </source>
</evidence>
<evidence type="ECO:0000256" key="14">
    <source>
        <dbReference type="RuleBase" id="RU003785"/>
    </source>
</evidence>
<dbReference type="EMBL" id="LWLV01002043">
    <property type="protein sequence ID" value="OTA40330.1"/>
    <property type="molecule type" value="Genomic_DNA"/>
</dbReference>
<evidence type="ECO:0000256" key="8">
    <source>
        <dbReference type="ARBA" id="ARBA00022741"/>
    </source>
</evidence>
<dbReference type="InterPro" id="IPR018022">
    <property type="entry name" value="IPT"/>
</dbReference>
<dbReference type="EC" id="2.5.1.75" evidence="4 12"/>
<keyword evidence="6 14" id="KW-0808">Transferase</keyword>
<dbReference type="GO" id="GO:0005524">
    <property type="term" value="F:ATP binding"/>
    <property type="evidence" value="ECO:0007669"/>
    <property type="project" value="UniProtKB-KW"/>
</dbReference>
<dbReference type="Gene3D" id="3.40.50.300">
    <property type="entry name" value="P-loop containing nucleotide triphosphate hydrolases"/>
    <property type="match status" value="1"/>
</dbReference>
<reference evidence="16" key="1">
    <citation type="submission" date="2016-04" db="EMBL/GenBank/DDBJ databases">
        <authorList>
            <person name="Antunes L.P."/>
            <person name="Martins L.F."/>
            <person name="Pereira R.V."/>
            <person name="Thomas A.M."/>
            <person name="Barbosa D."/>
            <person name="Nascimento L."/>
            <person name="Silva G.M."/>
            <person name="Condomitti G.W."/>
            <person name="Digiampietri L.A."/>
            <person name="Lombardi K.C."/>
            <person name="Ramos P.L."/>
            <person name="Quaggio R.B."/>
            <person name="Oliveira J.C."/>
            <person name="Pascon R.C."/>
            <person name="Cruz J.B."/>
            <person name="Silva A.M."/>
            <person name="Setubal J.C."/>
        </authorList>
    </citation>
    <scope>NUCLEOTIDE SEQUENCE [LARGE SCALE GENOMIC DNA]</scope>
</reference>
<dbReference type="PANTHER" id="PTHR11088:SF60">
    <property type="entry name" value="TRNA DIMETHYLALLYLTRANSFERASE"/>
    <property type="match status" value="1"/>
</dbReference>
<name>A0A1Y2T1H5_SYMTR</name>
<evidence type="ECO:0000256" key="10">
    <source>
        <dbReference type="ARBA" id="ARBA00022842"/>
    </source>
</evidence>
<evidence type="ECO:0000256" key="12">
    <source>
        <dbReference type="RuleBase" id="RU003783"/>
    </source>
</evidence>
<keyword evidence="8 14" id="KW-0547">Nucleotide-binding</keyword>
<comment type="caution">
    <text evidence="15">The sequence shown here is derived from an EMBL/GenBank/DDBJ whole genome shotgun (WGS) entry which is preliminary data.</text>
</comment>
<evidence type="ECO:0000256" key="3">
    <source>
        <dbReference type="ARBA" id="ARBA00005842"/>
    </source>
</evidence>
<dbReference type="GO" id="GO:0006400">
    <property type="term" value="P:tRNA modification"/>
    <property type="evidence" value="ECO:0007669"/>
    <property type="project" value="TreeGrafter"/>
</dbReference>
<evidence type="ECO:0000256" key="2">
    <source>
        <dbReference type="ARBA" id="ARBA00003213"/>
    </source>
</evidence>
<sequence length="243" mass="28179">MQVYRGMDIGTAKIRPEEMGGVPHHLIDIKDPDEEFSVAEFQARVDELIPQICARGRLPMLVGGTGLYVRAVVEKYTFTPMEPDPELRARLRQEEERHGPGYLHARLAEVDPVSAARLHPNDLFRIIRALEVYERTGIPISATQIAAQSEPRYDDLMIGLTMDRQQLYARIDERVDAMLAAGWVDEVRRLLSRYPPNLRSMQALGYRELVLYLRGFLTWDEAVALIKRNTRRFAKRQFTWFRR</sequence>
<comment type="similarity">
    <text evidence="3 14">Belongs to the IPP transferase family.</text>
</comment>
<evidence type="ECO:0000256" key="9">
    <source>
        <dbReference type="ARBA" id="ARBA00022840"/>
    </source>
</evidence>
<comment type="cofactor">
    <cofactor evidence="1">
        <name>Mg(2+)</name>
        <dbReference type="ChEBI" id="CHEBI:18420"/>
    </cofactor>
</comment>
<dbReference type="NCBIfam" id="TIGR00174">
    <property type="entry name" value="miaA"/>
    <property type="match status" value="1"/>
</dbReference>
<feature type="non-terminal residue" evidence="15">
    <location>
        <position position="1"/>
    </location>
</feature>
<evidence type="ECO:0000256" key="6">
    <source>
        <dbReference type="ARBA" id="ARBA00022679"/>
    </source>
</evidence>
<proteinExistence type="inferred from homology"/>
<keyword evidence="10" id="KW-0460">Magnesium</keyword>
<evidence type="ECO:0000256" key="4">
    <source>
        <dbReference type="ARBA" id="ARBA00012665"/>
    </source>
</evidence>
<comment type="catalytic activity">
    <reaction evidence="11 12">
        <text>adenosine(37) in tRNA + dimethylallyl diphosphate = N(6)-dimethylallyladenosine(37) in tRNA + diphosphate</text>
        <dbReference type="Rhea" id="RHEA:26482"/>
        <dbReference type="Rhea" id="RHEA-COMP:10162"/>
        <dbReference type="Rhea" id="RHEA-COMP:10375"/>
        <dbReference type="ChEBI" id="CHEBI:33019"/>
        <dbReference type="ChEBI" id="CHEBI:57623"/>
        <dbReference type="ChEBI" id="CHEBI:74411"/>
        <dbReference type="ChEBI" id="CHEBI:74415"/>
        <dbReference type="EC" id="2.5.1.75"/>
    </reaction>
</comment>
<dbReference type="Pfam" id="PF01715">
    <property type="entry name" value="IPPT"/>
    <property type="match status" value="1"/>
</dbReference>
<dbReference type="PANTHER" id="PTHR11088">
    <property type="entry name" value="TRNA DIMETHYLALLYLTRANSFERASE"/>
    <property type="match status" value="1"/>
</dbReference>
<dbReference type="Proteomes" id="UP000194267">
    <property type="component" value="Unassembled WGS sequence"/>
</dbReference>
<dbReference type="HAMAP" id="MF_00185">
    <property type="entry name" value="IPP_trans"/>
    <property type="match status" value="1"/>
</dbReference>
<dbReference type="InterPro" id="IPR039657">
    <property type="entry name" value="Dimethylallyltransferase"/>
</dbReference>
<dbReference type="FunFam" id="1.10.20.140:FF:000001">
    <property type="entry name" value="tRNA dimethylallyltransferase"/>
    <property type="match status" value="1"/>
</dbReference>
<dbReference type="AlphaFoldDB" id="A0A1Y2T1H5"/>
<dbReference type="GO" id="GO:0052381">
    <property type="term" value="F:tRNA dimethylallyltransferase activity"/>
    <property type="evidence" value="ECO:0007669"/>
    <property type="project" value="UniProtKB-EC"/>
</dbReference>
<keyword evidence="7 12" id="KW-0819">tRNA processing</keyword>
<evidence type="ECO:0000256" key="13">
    <source>
        <dbReference type="RuleBase" id="RU003784"/>
    </source>
</evidence>
<keyword evidence="9 14" id="KW-0067">ATP-binding</keyword>
<feature type="non-terminal residue" evidence="15">
    <location>
        <position position="243"/>
    </location>
</feature>
<protein>
    <recommendedName>
        <fullName evidence="5 12">tRNA dimethylallyltransferase</fullName>
        <ecNumber evidence="4 12">2.5.1.75</ecNumber>
    </recommendedName>
</protein>
<evidence type="ECO:0000313" key="16">
    <source>
        <dbReference type="Proteomes" id="UP000194267"/>
    </source>
</evidence>
<comment type="function">
    <text evidence="2 13">Catalyzes the transfer of a dimethylallyl group onto the adenine at position 37 in tRNAs that read codons beginning with uridine, leading to the formation of N6-(dimethylallyl)adenosine (i(6)A).</text>
</comment>
<evidence type="ECO:0000256" key="5">
    <source>
        <dbReference type="ARBA" id="ARBA00017477"/>
    </source>
</evidence>
<accession>A0A1Y2T1H5</accession>